<protein>
    <submittedName>
        <fullName evidence="1">Hydroxypyruvate isomerase</fullName>
    </submittedName>
</protein>
<dbReference type="SUPFAM" id="SSF51658">
    <property type="entry name" value="Xylose isomerase-like"/>
    <property type="match status" value="1"/>
</dbReference>
<dbReference type="AlphaFoldDB" id="A0A1M7TYQ8"/>
<gene>
    <name evidence="1" type="ORF">SAMN05660350_02343</name>
</gene>
<dbReference type="Proteomes" id="UP000184428">
    <property type="component" value="Unassembled WGS sequence"/>
</dbReference>
<keyword evidence="1" id="KW-0413">Isomerase</keyword>
<accession>A0A1M7TYQ8</accession>
<dbReference type="InterPro" id="IPR036237">
    <property type="entry name" value="Xyl_isomerase-like_sf"/>
</dbReference>
<reference evidence="1 2" key="1">
    <citation type="submission" date="2016-12" db="EMBL/GenBank/DDBJ databases">
        <authorList>
            <person name="Song W.-J."/>
            <person name="Kurnit D.M."/>
        </authorList>
    </citation>
    <scope>NUCLEOTIDE SEQUENCE [LARGE SCALE GENOMIC DNA]</scope>
    <source>
        <strain evidence="1 2">DSM 43162</strain>
    </source>
</reference>
<evidence type="ECO:0000313" key="1">
    <source>
        <dbReference type="EMBL" id="SHN75815.1"/>
    </source>
</evidence>
<evidence type="ECO:0000313" key="2">
    <source>
        <dbReference type="Proteomes" id="UP000184428"/>
    </source>
</evidence>
<dbReference type="RefSeq" id="WP_244277175.1">
    <property type="nucleotide sequence ID" value="NZ_FRDM01000010.1"/>
</dbReference>
<keyword evidence="1" id="KW-0670">Pyruvate</keyword>
<organism evidence="1 2">
    <name type="scientific">Geodermatophilus obscurus</name>
    <dbReference type="NCBI Taxonomy" id="1861"/>
    <lineage>
        <taxon>Bacteria</taxon>
        <taxon>Bacillati</taxon>
        <taxon>Actinomycetota</taxon>
        <taxon>Actinomycetes</taxon>
        <taxon>Geodermatophilales</taxon>
        <taxon>Geodermatophilaceae</taxon>
        <taxon>Geodermatophilus</taxon>
    </lineage>
</organism>
<dbReference type="EMBL" id="FRDM01000010">
    <property type="protein sequence ID" value="SHN75815.1"/>
    <property type="molecule type" value="Genomic_DNA"/>
</dbReference>
<proteinExistence type="predicted"/>
<dbReference type="GO" id="GO:0016853">
    <property type="term" value="F:isomerase activity"/>
    <property type="evidence" value="ECO:0007669"/>
    <property type="project" value="UniProtKB-KW"/>
</dbReference>
<sequence>MQIADAPGRGVPGTGELDLVRHLRRLEDVGHGGWVALEHLPGEGDPFAWLPRERRAAD</sequence>
<name>A0A1M7TYQ8_9ACTN</name>
<dbReference type="Gene3D" id="3.20.20.150">
    <property type="entry name" value="Divalent-metal-dependent TIM barrel enzymes"/>
    <property type="match status" value="1"/>
</dbReference>